<dbReference type="GO" id="GO:0061982">
    <property type="term" value="P:meiosis I cell cycle process"/>
    <property type="evidence" value="ECO:0007669"/>
    <property type="project" value="UniProtKB-ARBA"/>
</dbReference>
<dbReference type="GeneID" id="62208424"/>
<dbReference type="FunFam" id="3.30.565.10:FF:000033">
    <property type="entry name" value="DNA mismatch repair protein Mlh1"/>
    <property type="match status" value="1"/>
</dbReference>
<name>A0A8H7AYH9_9PLEO</name>
<accession>A0A8H7AYH9</accession>
<feature type="transmembrane region" description="Helical" evidence="7">
    <location>
        <begin position="972"/>
        <end position="1002"/>
    </location>
</feature>
<feature type="transmembrane region" description="Helical" evidence="7">
    <location>
        <begin position="1050"/>
        <end position="1068"/>
    </location>
</feature>
<comment type="caution">
    <text evidence="9">The sequence shown here is derived from an EMBL/GenBank/DDBJ whole genome shotgun (WGS) entry which is preliminary data.</text>
</comment>
<dbReference type="SMART" id="SM01340">
    <property type="entry name" value="DNA_mis_repair"/>
    <property type="match status" value="1"/>
</dbReference>
<dbReference type="InterPro" id="IPR038973">
    <property type="entry name" value="MutL/Mlh/Pms-like"/>
</dbReference>
<evidence type="ECO:0000256" key="7">
    <source>
        <dbReference type="SAM" id="Phobius"/>
    </source>
</evidence>
<proteinExistence type="inferred from homology"/>
<keyword evidence="4" id="KW-0234">DNA repair</keyword>
<dbReference type="GO" id="GO:0032389">
    <property type="term" value="C:MutLalpha complex"/>
    <property type="evidence" value="ECO:0007669"/>
    <property type="project" value="TreeGrafter"/>
</dbReference>
<sequence length="1174" mass="131298">MADEMELTPQSPRGTKRKGDDSLPLPAPRRIKALSQDVVNKIAAGEIIVAPVNALKELIENAVDAGSTALEVLVKDGGLKLLQITDNGHGIDKEDLPILCERFTTSKLKAFEDLTSIGTYGFRGEALASISHIAHLKVTTRTKESSCAWEAHFADGKLSSTKPGQSAEPKPKAGRQGTIITVEDMFYNVPSRRRAFRSASEEYAKILELVGKYAVHCAGVGFSCRKAGENSAGVTVPASATVKDRIRQIHGSAVANELLSLNVEDDRWGFKCHGWVSNANHTIKRTQMLLFINHRSVESSVIKKSVEQTYATFLPKGAHAFFYLSLEIEPQRVDVNVHPTKREVHFLNEDEIIAVICDSIRESLSKVDTSRSFMTQSLLSNPKVPFATPMKQISPSVPATVDASDRSGSKAPQSVTKKRNDNHLVRTDASARKITSMLQPQKSVEEIAMDEEEMEYELAEKEPIACRLTSVKDLRAEVRDAMHNELTDIISTHTFVGIVDEQKRIAAIQGGVKLFLVDYGMLCNEYFYQVGLTDFANYGSIRFNPPLSLHDLLKVAAEQEKTNAGDAADEVDWDEVVEVVKEQLISKAALLGEYFSMEITPEGDLCSIPLLMKEYTPSMAKLPQFLLRLGPHVNWNEEKGCFQTLLREIASFYVPESLPLPPSAQKSDDSKDKGTVADEDIEIAIRRKKLLRAIEYTIFPAWFWHPDLRQVRNRAVVKWIITTAFLMAFILAVLSLYWAVFFKVENRLSHLLVYVVDMDGAAPYDNTGNAPFVGPTITQLVQQQLSSGQPTLGWGVRPGSDFNNDPIQVRQAVYNWDAWAAIIINPNASALLYSAIANGNASYDPLGACQLIYQDARDDTNWFDFMFPIISQFMTQAQSMVGQQWAQMAMQRASDPAVLSNIQNAPQAINPAIGFSEFNLRPFYPYTGIPAVSIGLIYLIIISFFSFSFYMPIHMQYLKPENHPPLKFPQLIIWRWCATISAYFMLSLAYSFVSMAFQINFWHTNSITSETQVTNMMEGNPVAYGSGTFVVYWMLNFFGMIALGLACENVAMVVGMPWMGLFLIFWVISNVSTSFYDIEIAPGFYRWGYAWPLHSIVEGSRSILFDLHSRIGLDFGILIAWGAVNTLFFPICCWFMSKFLWHMKLLLCANVKQDGRHSITSMSTGLWTKIDTSP</sequence>
<evidence type="ECO:0000256" key="6">
    <source>
        <dbReference type="SAM" id="MobiDB-lite"/>
    </source>
</evidence>
<evidence type="ECO:0000256" key="2">
    <source>
        <dbReference type="ARBA" id="ARBA00006082"/>
    </source>
</evidence>
<evidence type="ECO:0000259" key="8">
    <source>
        <dbReference type="SMART" id="SM01340"/>
    </source>
</evidence>
<dbReference type="Pfam" id="PF13589">
    <property type="entry name" value="HATPase_c_3"/>
    <property type="match status" value="1"/>
</dbReference>
<dbReference type="Pfam" id="PF16413">
    <property type="entry name" value="Mlh1_C"/>
    <property type="match status" value="1"/>
</dbReference>
<dbReference type="InterPro" id="IPR020568">
    <property type="entry name" value="Ribosomal_Su5_D2-typ_SF"/>
</dbReference>
<dbReference type="PANTHER" id="PTHR10073">
    <property type="entry name" value="DNA MISMATCH REPAIR PROTEIN MLH, PMS, MUTL"/>
    <property type="match status" value="1"/>
</dbReference>
<feature type="region of interest" description="Disordered" evidence="6">
    <location>
        <begin position="1"/>
        <end position="27"/>
    </location>
</feature>
<dbReference type="Proteomes" id="UP000596902">
    <property type="component" value="Unassembled WGS sequence"/>
</dbReference>
<feature type="domain" description="DNA mismatch repair protein S5" evidence="8">
    <location>
        <begin position="246"/>
        <end position="365"/>
    </location>
</feature>
<comment type="subcellular location">
    <subcellularLocation>
        <location evidence="1">Nucleus</location>
    </subcellularLocation>
</comment>
<gene>
    <name evidence="9" type="ORF">GT037_010199</name>
</gene>
<feature type="region of interest" description="Disordered" evidence="6">
    <location>
        <begin position="396"/>
        <end position="421"/>
    </location>
</feature>
<dbReference type="GO" id="GO:0016887">
    <property type="term" value="F:ATP hydrolysis activity"/>
    <property type="evidence" value="ECO:0007669"/>
    <property type="project" value="InterPro"/>
</dbReference>
<dbReference type="AlphaFoldDB" id="A0A8H7AYH9"/>
<evidence type="ECO:0000313" key="10">
    <source>
        <dbReference type="Proteomes" id="UP000596902"/>
    </source>
</evidence>
<dbReference type="SUPFAM" id="SSF55874">
    <property type="entry name" value="ATPase domain of HSP90 chaperone/DNA topoisomerase II/histidine kinase"/>
    <property type="match status" value="1"/>
</dbReference>
<dbReference type="RefSeq" id="XP_038782042.1">
    <property type="nucleotide sequence ID" value="XM_038935246.1"/>
</dbReference>
<dbReference type="InterPro" id="IPR014762">
    <property type="entry name" value="DNA_mismatch_repair_CS"/>
</dbReference>
<dbReference type="InterPro" id="IPR002099">
    <property type="entry name" value="MutL/Mlh/PMS"/>
</dbReference>
<dbReference type="InterPro" id="IPR032189">
    <property type="entry name" value="Mlh1_C"/>
</dbReference>
<feature type="transmembrane region" description="Helical" evidence="7">
    <location>
        <begin position="719"/>
        <end position="742"/>
    </location>
</feature>
<dbReference type="PROSITE" id="PS00058">
    <property type="entry name" value="DNA_MISMATCH_REPAIR_1"/>
    <property type="match status" value="1"/>
</dbReference>
<keyword evidence="7" id="KW-0472">Membrane</keyword>
<evidence type="ECO:0000313" key="9">
    <source>
        <dbReference type="EMBL" id="KAF7671677.1"/>
    </source>
</evidence>
<dbReference type="InterPro" id="IPR013507">
    <property type="entry name" value="DNA_mismatch_S5_2-like"/>
</dbReference>
<evidence type="ECO:0000256" key="4">
    <source>
        <dbReference type="ARBA" id="ARBA00023204"/>
    </source>
</evidence>
<keyword evidence="7" id="KW-1133">Transmembrane helix</keyword>
<dbReference type="GO" id="GO:0005524">
    <property type="term" value="F:ATP binding"/>
    <property type="evidence" value="ECO:0007669"/>
    <property type="project" value="InterPro"/>
</dbReference>
<organism evidence="9 10">
    <name type="scientific">Alternaria burnsii</name>
    <dbReference type="NCBI Taxonomy" id="1187904"/>
    <lineage>
        <taxon>Eukaryota</taxon>
        <taxon>Fungi</taxon>
        <taxon>Dikarya</taxon>
        <taxon>Ascomycota</taxon>
        <taxon>Pezizomycotina</taxon>
        <taxon>Dothideomycetes</taxon>
        <taxon>Pleosporomycetidae</taxon>
        <taxon>Pleosporales</taxon>
        <taxon>Pleosporineae</taxon>
        <taxon>Pleosporaceae</taxon>
        <taxon>Alternaria</taxon>
        <taxon>Alternaria sect. Alternaria</taxon>
    </lineage>
</organism>
<keyword evidence="3" id="KW-0227">DNA damage</keyword>
<dbReference type="GO" id="GO:0140664">
    <property type="term" value="F:ATP-dependent DNA damage sensor activity"/>
    <property type="evidence" value="ECO:0007669"/>
    <property type="project" value="InterPro"/>
</dbReference>
<protein>
    <submittedName>
        <fullName evidence="9">Dna mismatch repair protein mutl</fullName>
    </submittedName>
</protein>
<reference evidence="9" key="1">
    <citation type="submission" date="2020-01" db="EMBL/GenBank/DDBJ databases">
        <authorList>
            <person name="Feng Z.H.Z."/>
        </authorList>
    </citation>
    <scope>NUCLEOTIDE SEQUENCE</scope>
    <source>
        <strain evidence="9">CBS107.38</strain>
    </source>
</reference>
<evidence type="ECO:0000256" key="5">
    <source>
        <dbReference type="ARBA" id="ARBA00023242"/>
    </source>
</evidence>
<feature type="transmembrane region" description="Helical" evidence="7">
    <location>
        <begin position="1115"/>
        <end position="1136"/>
    </location>
</feature>
<evidence type="ECO:0000256" key="3">
    <source>
        <dbReference type="ARBA" id="ARBA00022763"/>
    </source>
</evidence>
<dbReference type="Pfam" id="PF01119">
    <property type="entry name" value="DNA_mis_repair"/>
    <property type="match status" value="1"/>
</dbReference>
<keyword evidence="10" id="KW-1185">Reference proteome</keyword>
<dbReference type="GO" id="GO:0006298">
    <property type="term" value="P:mismatch repair"/>
    <property type="evidence" value="ECO:0007669"/>
    <property type="project" value="InterPro"/>
</dbReference>
<feature type="transmembrane region" description="Helical" evidence="7">
    <location>
        <begin position="929"/>
        <end position="951"/>
    </location>
</feature>
<feature type="transmembrane region" description="Helical" evidence="7">
    <location>
        <begin position="1022"/>
        <end position="1043"/>
    </location>
</feature>
<dbReference type="EMBL" id="JAAABM010000020">
    <property type="protein sequence ID" value="KAF7671677.1"/>
    <property type="molecule type" value="Genomic_DNA"/>
</dbReference>
<keyword evidence="7" id="KW-0812">Transmembrane</keyword>
<dbReference type="PANTHER" id="PTHR10073:SF12">
    <property type="entry name" value="DNA MISMATCH REPAIR PROTEIN MLH1"/>
    <property type="match status" value="1"/>
</dbReference>
<dbReference type="InterPro" id="IPR036890">
    <property type="entry name" value="HATPase_C_sf"/>
</dbReference>
<dbReference type="InterPro" id="IPR022703">
    <property type="entry name" value="DUF3533"/>
</dbReference>
<dbReference type="NCBIfam" id="TIGR00585">
    <property type="entry name" value="mutl"/>
    <property type="match status" value="1"/>
</dbReference>
<dbReference type="CDD" id="cd03483">
    <property type="entry name" value="MutL_Trans_MLH1"/>
    <property type="match status" value="1"/>
</dbReference>
<evidence type="ECO:0000256" key="1">
    <source>
        <dbReference type="ARBA" id="ARBA00004123"/>
    </source>
</evidence>
<dbReference type="SUPFAM" id="SSF54211">
    <property type="entry name" value="Ribosomal protein S5 domain 2-like"/>
    <property type="match status" value="1"/>
</dbReference>
<comment type="similarity">
    <text evidence="2">Belongs to the DNA mismatch repair MutL/HexB family.</text>
</comment>
<reference evidence="9" key="2">
    <citation type="submission" date="2020-08" db="EMBL/GenBank/DDBJ databases">
        <title>Draft Genome Sequence of Cumin Blight Pathogen Alternaria burnsii.</title>
        <authorList>
            <person name="Feng Z."/>
        </authorList>
    </citation>
    <scope>NUCLEOTIDE SEQUENCE</scope>
    <source>
        <strain evidence="9">CBS107.38</strain>
    </source>
</reference>
<keyword evidence="5" id="KW-0539">Nucleus</keyword>
<dbReference type="GO" id="GO:0030983">
    <property type="term" value="F:mismatched DNA binding"/>
    <property type="evidence" value="ECO:0007669"/>
    <property type="project" value="InterPro"/>
</dbReference>
<dbReference type="Gene3D" id="3.30.565.10">
    <property type="entry name" value="Histidine kinase-like ATPase, C-terminal domain"/>
    <property type="match status" value="1"/>
</dbReference>
<dbReference type="Pfam" id="PF12051">
    <property type="entry name" value="DUF3533"/>
    <property type="match status" value="1"/>
</dbReference>
<dbReference type="InterPro" id="IPR014721">
    <property type="entry name" value="Ribsml_uS5_D2-typ_fold_subgr"/>
</dbReference>
<dbReference type="FunFam" id="3.30.230.10:FF:000014">
    <property type="entry name" value="DNA mismatch repair protein Mlh1"/>
    <property type="match status" value="1"/>
</dbReference>
<dbReference type="CDD" id="cd16926">
    <property type="entry name" value="HATPase_MutL-MLH-PMS-like"/>
    <property type="match status" value="1"/>
</dbReference>
<dbReference type="Gene3D" id="3.30.230.10">
    <property type="match status" value="1"/>
</dbReference>